<dbReference type="Proteomes" id="UP001519460">
    <property type="component" value="Unassembled WGS sequence"/>
</dbReference>
<organism evidence="2 3">
    <name type="scientific">Batillaria attramentaria</name>
    <dbReference type="NCBI Taxonomy" id="370345"/>
    <lineage>
        <taxon>Eukaryota</taxon>
        <taxon>Metazoa</taxon>
        <taxon>Spiralia</taxon>
        <taxon>Lophotrochozoa</taxon>
        <taxon>Mollusca</taxon>
        <taxon>Gastropoda</taxon>
        <taxon>Caenogastropoda</taxon>
        <taxon>Sorbeoconcha</taxon>
        <taxon>Cerithioidea</taxon>
        <taxon>Batillariidae</taxon>
        <taxon>Batillaria</taxon>
    </lineage>
</organism>
<keyword evidence="3" id="KW-1185">Reference proteome</keyword>
<evidence type="ECO:0000256" key="1">
    <source>
        <dbReference type="SAM" id="MobiDB-lite"/>
    </source>
</evidence>
<evidence type="ECO:0000313" key="3">
    <source>
        <dbReference type="Proteomes" id="UP001519460"/>
    </source>
</evidence>
<feature type="compositionally biased region" description="Basic and acidic residues" evidence="1">
    <location>
        <begin position="11"/>
        <end position="24"/>
    </location>
</feature>
<protein>
    <submittedName>
        <fullName evidence="2">Uncharacterized protein</fullName>
    </submittedName>
</protein>
<reference evidence="2 3" key="1">
    <citation type="journal article" date="2023" name="Sci. Data">
        <title>Genome assembly of the Korean intertidal mud-creeper Batillaria attramentaria.</title>
        <authorList>
            <person name="Patra A.K."/>
            <person name="Ho P.T."/>
            <person name="Jun S."/>
            <person name="Lee S.J."/>
            <person name="Kim Y."/>
            <person name="Won Y.J."/>
        </authorList>
    </citation>
    <scope>NUCLEOTIDE SEQUENCE [LARGE SCALE GENOMIC DNA]</scope>
    <source>
        <strain evidence="2">Wonlab-2016</strain>
    </source>
</reference>
<name>A0ABD0L294_9CAEN</name>
<comment type="caution">
    <text evidence="2">The sequence shown here is derived from an EMBL/GenBank/DDBJ whole genome shotgun (WGS) entry which is preliminary data.</text>
</comment>
<proteinExistence type="predicted"/>
<sequence length="76" mass="8290">MGDEGSFGVGLKKEKQEDNAERTGIDFPLPPIFTLVRNTRGEKGWTSWVHPQPWVTATVCLSSGGLSLSENEGLMV</sequence>
<dbReference type="EMBL" id="JACVVK020000095">
    <property type="protein sequence ID" value="KAK7493224.1"/>
    <property type="molecule type" value="Genomic_DNA"/>
</dbReference>
<dbReference type="AlphaFoldDB" id="A0ABD0L294"/>
<evidence type="ECO:0000313" key="2">
    <source>
        <dbReference type="EMBL" id="KAK7493224.1"/>
    </source>
</evidence>
<feature type="region of interest" description="Disordered" evidence="1">
    <location>
        <begin position="1"/>
        <end position="25"/>
    </location>
</feature>
<gene>
    <name evidence="2" type="ORF">BaRGS_00015561</name>
</gene>
<accession>A0ABD0L294</accession>